<dbReference type="Proteomes" id="UP001183607">
    <property type="component" value="Unassembled WGS sequence"/>
</dbReference>
<evidence type="ECO:0000256" key="2">
    <source>
        <dbReference type="SAM" id="MobiDB-lite"/>
    </source>
</evidence>
<comment type="caution">
    <text evidence="4">The sequence shown here is derived from an EMBL/GenBank/DDBJ whole genome shotgun (WGS) entry which is preliminary data.</text>
</comment>
<dbReference type="Proteomes" id="UP001183610">
    <property type="component" value="Unassembled WGS sequence"/>
</dbReference>
<dbReference type="RefSeq" id="WP_007824509.1">
    <property type="nucleotide sequence ID" value="NZ_JAVRER010000040.1"/>
</dbReference>
<gene>
    <name evidence="4" type="primary">yidD</name>
    <name evidence="4" type="ORF">RM574_22165</name>
    <name evidence="3" type="ORF">RM698_19475</name>
</gene>
<evidence type="ECO:0000313" key="5">
    <source>
        <dbReference type="Proteomes" id="UP001183607"/>
    </source>
</evidence>
<name>A0ABD5E9T5_9ACTN</name>
<feature type="region of interest" description="Disordered" evidence="2">
    <location>
        <begin position="82"/>
        <end position="131"/>
    </location>
</feature>
<dbReference type="AlphaFoldDB" id="A0ABD5E9T5"/>
<comment type="subcellular location">
    <subcellularLocation>
        <location evidence="1">Cell membrane</location>
        <topology evidence="1">Peripheral membrane protein</topology>
        <orientation evidence="1">Cytoplasmic side</orientation>
    </subcellularLocation>
</comment>
<protein>
    <recommendedName>
        <fullName evidence="1">Putative membrane protein insertion efficiency factor</fullName>
    </recommendedName>
</protein>
<dbReference type="PANTHER" id="PTHR33383:SF1">
    <property type="entry name" value="MEMBRANE PROTEIN INSERTION EFFICIENCY FACTOR-RELATED"/>
    <property type="match status" value="1"/>
</dbReference>
<evidence type="ECO:0000313" key="4">
    <source>
        <dbReference type="EMBL" id="MDT0418194.1"/>
    </source>
</evidence>
<keyword evidence="1" id="KW-1003">Cell membrane</keyword>
<reference evidence="5" key="1">
    <citation type="submission" date="2023-07" db="EMBL/GenBank/DDBJ databases">
        <title>30 novel species of actinomycetes from the DSMZ collection.</title>
        <authorList>
            <person name="Nouioui I."/>
        </authorList>
    </citation>
    <scope>NUCLEOTIDE SEQUENCE [LARGE SCALE GENOMIC DNA]</scope>
    <source>
        <strain evidence="5">DSM 41982</strain>
    </source>
</reference>
<dbReference type="NCBIfam" id="TIGR00278">
    <property type="entry name" value="membrane protein insertion efficiency factor YidD"/>
    <property type="match status" value="1"/>
</dbReference>
<dbReference type="HAMAP" id="MF_00386">
    <property type="entry name" value="UPF0161_YidD"/>
    <property type="match status" value="1"/>
</dbReference>
<proteinExistence type="inferred from homology"/>
<dbReference type="EMBL" id="JAVRER010000040">
    <property type="protein sequence ID" value="MDT0418194.1"/>
    <property type="molecule type" value="Genomic_DNA"/>
</dbReference>
<dbReference type="SMART" id="SM01234">
    <property type="entry name" value="Haemolytic"/>
    <property type="match status" value="1"/>
</dbReference>
<dbReference type="GO" id="GO:0005886">
    <property type="term" value="C:plasma membrane"/>
    <property type="evidence" value="ECO:0007669"/>
    <property type="project" value="UniProtKB-SubCell"/>
</dbReference>
<feature type="compositionally biased region" description="Low complexity" evidence="2">
    <location>
        <begin position="94"/>
        <end position="112"/>
    </location>
</feature>
<sequence>MKYPLLALIKLYQWIISPLLGPVCKYYPSCSHYGFTAIDRHGAIKGTALTAWRILRCNPWSHGGVDHVPPRKRPRWHEALRAAWRARSQGPAATPVSPEGGTPPEGGAPAGVSAPDSSSPVAETPSPAQGA</sequence>
<dbReference type="Pfam" id="PF01809">
    <property type="entry name" value="YidD"/>
    <property type="match status" value="1"/>
</dbReference>
<keyword evidence="1" id="KW-0472">Membrane</keyword>
<accession>A0ABD5E9T5</accession>
<comment type="function">
    <text evidence="1">Could be involved in insertion of integral membrane proteins into the membrane.</text>
</comment>
<dbReference type="PANTHER" id="PTHR33383">
    <property type="entry name" value="MEMBRANE PROTEIN INSERTION EFFICIENCY FACTOR-RELATED"/>
    <property type="match status" value="1"/>
</dbReference>
<comment type="similarity">
    <text evidence="1">Belongs to the UPF0161 family.</text>
</comment>
<evidence type="ECO:0000313" key="3">
    <source>
        <dbReference type="EMBL" id="MDT0411214.1"/>
    </source>
</evidence>
<keyword evidence="6" id="KW-1185">Reference proteome</keyword>
<evidence type="ECO:0000313" key="6">
    <source>
        <dbReference type="Proteomes" id="UP001183610"/>
    </source>
</evidence>
<dbReference type="EMBL" id="JAVRET010000046">
    <property type="protein sequence ID" value="MDT0411214.1"/>
    <property type="molecule type" value="Genomic_DNA"/>
</dbReference>
<evidence type="ECO:0000256" key="1">
    <source>
        <dbReference type="HAMAP-Rule" id="MF_00386"/>
    </source>
</evidence>
<organism evidence="4 5">
    <name type="scientific">Streptomyces evansiae</name>
    <dbReference type="NCBI Taxonomy" id="3075535"/>
    <lineage>
        <taxon>Bacteria</taxon>
        <taxon>Bacillati</taxon>
        <taxon>Actinomycetota</taxon>
        <taxon>Actinomycetes</taxon>
        <taxon>Kitasatosporales</taxon>
        <taxon>Streptomycetaceae</taxon>
        <taxon>Streptomyces</taxon>
    </lineage>
</organism>
<reference evidence="4" key="2">
    <citation type="submission" date="2024-03" db="EMBL/GenBank/DDBJ databases">
        <title>30 novel species of actinomycetes from the DSMZ collection.</title>
        <authorList>
            <person name="Nouioui I."/>
        </authorList>
    </citation>
    <scope>NUCLEOTIDE SEQUENCE</scope>
    <source>
        <strain evidence="3 6">DSM 41979</strain>
        <strain evidence="4">DSM 41982</strain>
    </source>
</reference>
<dbReference type="InterPro" id="IPR002696">
    <property type="entry name" value="Membr_insert_effic_factor_YidD"/>
</dbReference>